<keyword evidence="3" id="KW-1185">Reference proteome</keyword>
<feature type="transmembrane region" description="Helical" evidence="1">
    <location>
        <begin position="32"/>
        <end position="56"/>
    </location>
</feature>
<dbReference type="Proteomes" id="UP001462502">
    <property type="component" value="Unassembled WGS sequence"/>
</dbReference>
<dbReference type="RefSeq" id="WP_347935841.1">
    <property type="nucleotide sequence ID" value="NZ_CP158160.1"/>
</dbReference>
<evidence type="ECO:0000256" key="1">
    <source>
        <dbReference type="SAM" id="Phobius"/>
    </source>
</evidence>
<dbReference type="Pfam" id="PF11174">
    <property type="entry name" value="DUF2970"/>
    <property type="match status" value="1"/>
</dbReference>
<protein>
    <submittedName>
        <fullName evidence="2">DUF2970 domain-containing protein</fullName>
    </submittedName>
</protein>
<reference evidence="2 3" key="1">
    <citation type="submission" date="2024-05" db="EMBL/GenBank/DDBJ databases">
        <authorList>
            <person name="De Oliveira J.P."/>
            <person name="Noriler S.A."/>
            <person name="De Oliveira A.G."/>
            <person name="Sipoli D.S."/>
        </authorList>
    </citation>
    <scope>NUCLEOTIDE SEQUENCE [LARGE SCALE GENOMIC DNA]</scope>
    <source>
        <strain evidence="2 3">LABIM192</strain>
    </source>
</reference>
<sequence length="58" mass="6091">MSWGQGMKAVLGAFIGVRRGSASQADQALKPWQLIVTALALAGGLIVALLLLVSWVTR</sequence>
<dbReference type="EMBL" id="JBDXMI010000001">
    <property type="protein sequence ID" value="MEO9385795.1"/>
    <property type="molecule type" value="Genomic_DNA"/>
</dbReference>
<comment type="caution">
    <text evidence="2">The sequence shown here is derived from an EMBL/GenBank/DDBJ whole genome shotgun (WGS) entry which is preliminary data.</text>
</comment>
<keyword evidence="1" id="KW-0472">Membrane</keyword>
<proteinExistence type="predicted"/>
<keyword evidence="1" id="KW-0812">Transmembrane</keyword>
<evidence type="ECO:0000313" key="3">
    <source>
        <dbReference type="Proteomes" id="UP001462502"/>
    </source>
</evidence>
<keyword evidence="1" id="KW-1133">Transmembrane helix</keyword>
<gene>
    <name evidence="2" type="ORF">ABI908_16980</name>
</gene>
<accession>A0ABV0IYZ4</accession>
<dbReference type="InterPro" id="IPR021344">
    <property type="entry name" value="DUF2970"/>
</dbReference>
<organism evidence="2 3">
    <name type="scientific">Chromobacterium phragmitis</name>
    <dbReference type="NCBI Taxonomy" id="2202141"/>
    <lineage>
        <taxon>Bacteria</taxon>
        <taxon>Pseudomonadati</taxon>
        <taxon>Pseudomonadota</taxon>
        <taxon>Betaproteobacteria</taxon>
        <taxon>Neisseriales</taxon>
        <taxon>Chromobacteriaceae</taxon>
        <taxon>Chromobacterium</taxon>
    </lineage>
</organism>
<evidence type="ECO:0000313" key="2">
    <source>
        <dbReference type="EMBL" id="MEO9385795.1"/>
    </source>
</evidence>
<name>A0ABV0IYZ4_9NEIS</name>